<keyword evidence="7" id="KW-1185">Reference proteome</keyword>
<keyword evidence="3" id="KW-0812">Transmembrane</keyword>
<dbReference type="Pfam" id="PF04930">
    <property type="entry name" value="FUN14"/>
    <property type="match status" value="1"/>
</dbReference>
<dbReference type="OMA" id="GWATGFT"/>
<reference evidence="6 7" key="1">
    <citation type="journal article" date="2015" name="Nat. Commun.">
        <title>Lucilia cuprina genome unlocks parasitic fly biology to underpin future interventions.</title>
        <authorList>
            <person name="Anstead C.A."/>
            <person name="Korhonen P.K."/>
            <person name="Young N.D."/>
            <person name="Hall R.S."/>
            <person name="Jex A.R."/>
            <person name="Murali S.C."/>
            <person name="Hughes D.S."/>
            <person name="Lee S.F."/>
            <person name="Perry T."/>
            <person name="Stroehlein A.J."/>
            <person name="Ansell B.R."/>
            <person name="Breugelmans B."/>
            <person name="Hofmann A."/>
            <person name="Qu J."/>
            <person name="Dugan S."/>
            <person name="Lee S.L."/>
            <person name="Chao H."/>
            <person name="Dinh H."/>
            <person name="Han Y."/>
            <person name="Doddapaneni H.V."/>
            <person name="Worley K.C."/>
            <person name="Muzny D.M."/>
            <person name="Ioannidis P."/>
            <person name="Waterhouse R.M."/>
            <person name="Zdobnov E.M."/>
            <person name="James P.J."/>
            <person name="Bagnall N.H."/>
            <person name="Kotze A.C."/>
            <person name="Gibbs R.A."/>
            <person name="Richards S."/>
            <person name="Batterham P."/>
            <person name="Gasser R.B."/>
        </authorList>
    </citation>
    <scope>NUCLEOTIDE SEQUENCE [LARGE SCALE GENOMIC DNA]</scope>
    <source>
        <strain evidence="6 7">LS</strain>
        <tissue evidence="6">Full body</tissue>
    </source>
</reference>
<evidence type="ECO:0000313" key="6">
    <source>
        <dbReference type="EMBL" id="KNC25336.1"/>
    </source>
</evidence>
<dbReference type="EMBL" id="JRES01001123">
    <property type="protein sequence ID" value="KNC25336.1"/>
    <property type="molecule type" value="Genomic_DNA"/>
</dbReference>
<keyword evidence="5" id="KW-0472">Membrane</keyword>
<keyword evidence="4" id="KW-1133">Transmembrane helix</keyword>
<dbReference type="InterPro" id="IPR007014">
    <property type="entry name" value="FUN14"/>
</dbReference>
<dbReference type="PANTHER" id="PTHR21346">
    <property type="entry name" value="FUN14 DOMAIN CONTAINING"/>
    <property type="match status" value="1"/>
</dbReference>
<evidence type="ECO:0008006" key="8">
    <source>
        <dbReference type="Google" id="ProtNLM"/>
    </source>
</evidence>
<evidence type="ECO:0000256" key="2">
    <source>
        <dbReference type="ARBA" id="ARBA00009160"/>
    </source>
</evidence>
<sequence>MSDWAKTQKNQTNKNIEKMSDDASKFLGGILGDISSRSAYSQILIGASTGWATGFATMKVGKFAAFAIGGGIILMEIAHQEGYIEIDWSKITRKLDKVTDKVEEAVTGHEKTWIDKTERFVDRKLDRAEDLLKDKSKLAKKWYSKLIGDENGPKINDLHIFLTAFVGGIALGIATA</sequence>
<evidence type="ECO:0000313" key="7">
    <source>
        <dbReference type="Proteomes" id="UP000037069"/>
    </source>
</evidence>
<dbReference type="Proteomes" id="UP000037069">
    <property type="component" value="Unassembled WGS sequence"/>
</dbReference>
<comment type="similarity">
    <text evidence="2">Belongs to the FUN14 family.</text>
</comment>
<dbReference type="PANTHER" id="PTHR21346:SF0">
    <property type="entry name" value="RE45833P"/>
    <property type="match status" value="1"/>
</dbReference>
<dbReference type="AlphaFoldDB" id="A0A0L0BZB8"/>
<evidence type="ECO:0000256" key="4">
    <source>
        <dbReference type="ARBA" id="ARBA00022989"/>
    </source>
</evidence>
<evidence type="ECO:0000256" key="3">
    <source>
        <dbReference type="ARBA" id="ARBA00022692"/>
    </source>
</evidence>
<comment type="caution">
    <text evidence="6">The sequence shown here is derived from an EMBL/GenBank/DDBJ whole genome shotgun (WGS) entry which is preliminary data.</text>
</comment>
<proteinExistence type="inferred from homology"/>
<organism evidence="6 7">
    <name type="scientific">Lucilia cuprina</name>
    <name type="common">Green bottle fly</name>
    <name type="synonym">Australian sheep blowfly</name>
    <dbReference type="NCBI Taxonomy" id="7375"/>
    <lineage>
        <taxon>Eukaryota</taxon>
        <taxon>Metazoa</taxon>
        <taxon>Ecdysozoa</taxon>
        <taxon>Arthropoda</taxon>
        <taxon>Hexapoda</taxon>
        <taxon>Insecta</taxon>
        <taxon>Pterygota</taxon>
        <taxon>Neoptera</taxon>
        <taxon>Endopterygota</taxon>
        <taxon>Diptera</taxon>
        <taxon>Brachycera</taxon>
        <taxon>Muscomorpha</taxon>
        <taxon>Oestroidea</taxon>
        <taxon>Calliphoridae</taxon>
        <taxon>Luciliinae</taxon>
        <taxon>Lucilia</taxon>
    </lineage>
</organism>
<comment type="subcellular location">
    <subcellularLocation>
        <location evidence="1">Mitochondrion outer membrane</location>
        <topology evidence="1">Multi-pass membrane protein</topology>
    </subcellularLocation>
</comment>
<dbReference type="GO" id="GO:0005741">
    <property type="term" value="C:mitochondrial outer membrane"/>
    <property type="evidence" value="ECO:0007669"/>
    <property type="project" value="UniProtKB-SubCell"/>
</dbReference>
<accession>A0A0L0BZB8</accession>
<gene>
    <name evidence="6" type="ORF">FF38_13705</name>
</gene>
<dbReference type="OrthoDB" id="163794at2759"/>
<name>A0A0L0BZB8_LUCCU</name>
<evidence type="ECO:0000256" key="1">
    <source>
        <dbReference type="ARBA" id="ARBA00004374"/>
    </source>
</evidence>
<dbReference type="STRING" id="7375.A0A0L0BZB8"/>
<protein>
    <recommendedName>
        <fullName evidence="8">FUN14 domain-containing protein 1</fullName>
    </recommendedName>
</protein>
<dbReference type="GO" id="GO:0000422">
    <property type="term" value="P:autophagy of mitochondrion"/>
    <property type="evidence" value="ECO:0007669"/>
    <property type="project" value="TreeGrafter"/>
</dbReference>
<evidence type="ECO:0000256" key="5">
    <source>
        <dbReference type="ARBA" id="ARBA00023136"/>
    </source>
</evidence>